<dbReference type="Proteomes" id="UP000308549">
    <property type="component" value="Unassembled WGS sequence"/>
</dbReference>
<gene>
    <name evidence="2" type="ORF">B0A50_07390</name>
</gene>
<reference evidence="2 3" key="1">
    <citation type="submission" date="2017-03" db="EMBL/GenBank/DDBJ databases">
        <title>Genomes of endolithic fungi from Antarctica.</title>
        <authorList>
            <person name="Coleine C."/>
            <person name="Masonjones S."/>
            <person name="Stajich J.E."/>
        </authorList>
    </citation>
    <scope>NUCLEOTIDE SEQUENCE [LARGE SCALE GENOMIC DNA]</scope>
    <source>
        <strain evidence="2 3">CCFEE 6315</strain>
    </source>
</reference>
<proteinExistence type="predicted"/>
<name>A0A4U0TM90_9PEZI</name>
<dbReference type="EMBL" id="NAJL01000061">
    <property type="protein sequence ID" value="TKA23073.1"/>
    <property type="molecule type" value="Genomic_DNA"/>
</dbReference>
<dbReference type="AlphaFoldDB" id="A0A4U0TM90"/>
<comment type="caution">
    <text evidence="2">The sequence shown here is derived from an EMBL/GenBank/DDBJ whole genome shotgun (WGS) entry which is preliminary data.</text>
</comment>
<keyword evidence="1" id="KW-0732">Signal</keyword>
<accession>A0A4U0TM90</accession>
<dbReference type="OrthoDB" id="3942074at2759"/>
<protein>
    <recommendedName>
        <fullName evidence="4">Cell wall protein</fullName>
    </recommendedName>
</protein>
<evidence type="ECO:0000313" key="3">
    <source>
        <dbReference type="Proteomes" id="UP000308549"/>
    </source>
</evidence>
<keyword evidence="3" id="KW-1185">Reference proteome</keyword>
<feature type="signal peptide" evidence="1">
    <location>
        <begin position="1"/>
        <end position="20"/>
    </location>
</feature>
<feature type="chain" id="PRO_5020244273" description="Cell wall protein" evidence="1">
    <location>
        <begin position="21"/>
        <end position="237"/>
    </location>
</feature>
<evidence type="ECO:0000256" key="1">
    <source>
        <dbReference type="SAM" id="SignalP"/>
    </source>
</evidence>
<evidence type="ECO:0000313" key="2">
    <source>
        <dbReference type="EMBL" id="TKA23073.1"/>
    </source>
</evidence>
<organism evidence="2 3">
    <name type="scientific">Salinomyces thailandicus</name>
    <dbReference type="NCBI Taxonomy" id="706561"/>
    <lineage>
        <taxon>Eukaryota</taxon>
        <taxon>Fungi</taxon>
        <taxon>Dikarya</taxon>
        <taxon>Ascomycota</taxon>
        <taxon>Pezizomycotina</taxon>
        <taxon>Dothideomycetes</taxon>
        <taxon>Dothideomycetidae</taxon>
        <taxon>Mycosphaerellales</taxon>
        <taxon>Teratosphaeriaceae</taxon>
        <taxon>Salinomyces</taxon>
    </lineage>
</organism>
<sequence length="237" mass="23495">MPSITISILLPATLATLALARTDLVGCTSTDVSSPAGASYAWYVPGTGELCDPLDCGGGRAPPKYDVPGCAAYTGTETYSPSYLPGYGSATAAAVTGLPSASASASASSSSSFNWDSLISEAETATSSWDLYTTWSTRSSSSTTPIGDTVPTPLMSTSTYTLSASTTPTMQTTTAAPYYGTVASGSAGGSMARNGTSPSATGSPIQTVSAVNGAGSKRFCMGGAGVIVAFGAFVAAL</sequence>
<evidence type="ECO:0008006" key="4">
    <source>
        <dbReference type="Google" id="ProtNLM"/>
    </source>
</evidence>